<gene>
    <name evidence="2" type="ORF">QWZ18_20595</name>
</gene>
<reference evidence="3" key="1">
    <citation type="journal article" date="2019" name="Int. J. Syst. Evol. Microbiol.">
        <title>The Global Catalogue of Microorganisms (GCM) 10K type strain sequencing project: providing services to taxonomists for standard genome sequencing and annotation.</title>
        <authorList>
            <consortium name="The Broad Institute Genomics Platform"/>
            <consortium name="The Broad Institute Genome Sequencing Center for Infectious Disease"/>
            <person name="Wu L."/>
            <person name="Ma J."/>
        </authorList>
    </citation>
    <scope>NUCLEOTIDE SEQUENCE [LARGE SCALE GENOMIC DNA]</scope>
    <source>
        <strain evidence="3">CECT 7806</strain>
    </source>
</reference>
<dbReference type="EMBL" id="JAUFPT010000065">
    <property type="protein sequence ID" value="MDN3573015.1"/>
    <property type="molecule type" value="Genomic_DNA"/>
</dbReference>
<evidence type="ECO:0000313" key="2">
    <source>
        <dbReference type="EMBL" id="MDN3573015.1"/>
    </source>
</evidence>
<keyword evidence="3" id="KW-1185">Reference proteome</keyword>
<evidence type="ECO:0000313" key="3">
    <source>
        <dbReference type="Proteomes" id="UP001244297"/>
    </source>
</evidence>
<organism evidence="2 3">
    <name type="scientific">Methylobacterium longum</name>
    <dbReference type="NCBI Taxonomy" id="767694"/>
    <lineage>
        <taxon>Bacteria</taxon>
        <taxon>Pseudomonadati</taxon>
        <taxon>Pseudomonadota</taxon>
        <taxon>Alphaproteobacteria</taxon>
        <taxon>Hyphomicrobiales</taxon>
        <taxon>Methylobacteriaceae</taxon>
        <taxon>Methylobacterium</taxon>
    </lineage>
</organism>
<accession>A0ABT8ATF9</accession>
<comment type="caution">
    <text evidence="2">The sequence shown here is derived from an EMBL/GenBank/DDBJ whole genome shotgun (WGS) entry which is preliminary data.</text>
</comment>
<dbReference type="Proteomes" id="UP001244297">
    <property type="component" value="Unassembled WGS sequence"/>
</dbReference>
<name>A0ABT8ATF9_9HYPH</name>
<feature type="transmembrane region" description="Helical" evidence="1">
    <location>
        <begin position="23"/>
        <end position="45"/>
    </location>
</feature>
<sequence>MDWFDPPEDDYLSPDVTDSRMRLYIAAGLIGIGALGLFGGMLHLLPA</sequence>
<proteinExistence type="predicted"/>
<protein>
    <submittedName>
        <fullName evidence="2">Uncharacterized protein</fullName>
    </submittedName>
</protein>
<keyword evidence="1" id="KW-0812">Transmembrane</keyword>
<keyword evidence="1" id="KW-1133">Transmembrane helix</keyword>
<keyword evidence="1" id="KW-0472">Membrane</keyword>
<evidence type="ECO:0000256" key="1">
    <source>
        <dbReference type="SAM" id="Phobius"/>
    </source>
</evidence>